<feature type="signal peptide" evidence="1">
    <location>
        <begin position="1"/>
        <end position="22"/>
    </location>
</feature>
<dbReference type="Proteomes" id="UP001460270">
    <property type="component" value="Unassembled WGS sequence"/>
</dbReference>
<name>A0AAW0NEU9_9GOBI</name>
<proteinExistence type="predicted"/>
<organism evidence="2 3">
    <name type="scientific">Mugilogobius chulae</name>
    <name type="common">yellowstripe goby</name>
    <dbReference type="NCBI Taxonomy" id="88201"/>
    <lineage>
        <taxon>Eukaryota</taxon>
        <taxon>Metazoa</taxon>
        <taxon>Chordata</taxon>
        <taxon>Craniata</taxon>
        <taxon>Vertebrata</taxon>
        <taxon>Euteleostomi</taxon>
        <taxon>Actinopterygii</taxon>
        <taxon>Neopterygii</taxon>
        <taxon>Teleostei</taxon>
        <taxon>Neoteleostei</taxon>
        <taxon>Acanthomorphata</taxon>
        <taxon>Gobiaria</taxon>
        <taxon>Gobiiformes</taxon>
        <taxon>Gobioidei</taxon>
        <taxon>Gobiidae</taxon>
        <taxon>Gobionellinae</taxon>
        <taxon>Mugilogobius</taxon>
    </lineage>
</organism>
<reference evidence="3" key="1">
    <citation type="submission" date="2024-04" db="EMBL/GenBank/DDBJ databases">
        <title>Salinicola lusitanus LLJ914,a marine bacterium isolated from the Okinawa Trough.</title>
        <authorList>
            <person name="Li J."/>
        </authorList>
    </citation>
    <scope>NUCLEOTIDE SEQUENCE [LARGE SCALE GENOMIC DNA]</scope>
</reference>
<protein>
    <submittedName>
        <fullName evidence="2">Uncharacterized protein</fullName>
    </submittedName>
</protein>
<feature type="chain" id="PRO_5043833266" evidence="1">
    <location>
        <begin position="23"/>
        <end position="157"/>
    </location>
</feature>
<evidence type="ECO:0000313" key="3">
    <source>
        <dbReference type="Proteomes" id="UP001460270"/>
    </source>
</evidence>
<keyword evidence="3" id="KW-1185">Reference proteome</keyword>
<keyword evidence="1" id="KW-0732">Signal</keyword>
<dbReference type="EMBL" id="JBBPFD010000015">
    <property type="protein sequence ID" value="KAK7895531.1"/>
    <property type="molecule type" value="Genomic_DNA"/>
</dbReference>
<dbReference type="InterPro" id="IPR029170">
    <property type="entry name" value="FAM180"/>
</dbReference>
<accession>A0AAW0NEU9</accession>
<dbReference type="PANTHER" id="PTHR34034">
    <property type="entry name" value="PROTEIN FAM180A-RELATED"/>
    <property type="match status" value="1"/>
</dbReference>
<sequence length="157" mass="17441">MATIKFYFWFLVHFLFVCPAVAQRSNKALYPSAYRIKRGTYSLLNPTFQRSQKDIDVLFEILLAGTQIKSGEQLLVPDEELASLRQVKKLEVICEDVLPKSLSEVRRLVDQLSHRSVPLLGRLPEDCADISVHKPACSSSGLCTVPTGLGPCVPPAV</sequence>
<evidence type="ECO:0000256" key="1">
    <source>
        <dbReference type="SAM" id="SignalP"/>
    </source>
</evidence>
<dbReference type="PANTHER" id="PTHR34034:SF2">
    <property type="entry name" value="PROTEIN FAM180A"/>
    <property type="match status" value="1"/>
</dbReference>
<gene>
    <name evidence="2" type="ORF">WMY93_020856</name>
</gene>
<dbReference type="Pfam" id="PF15173">
    <property type="entry name" value="FAM180"/>
    <property type="match status" value="1"/>
</dbReference>
<comment type="caution">
    <text evidence="2">The sequence shown here is derived from an EMBL/GenBank/DDBJ whole genome shotgun (WGS) entry which is preliminary data.</text>
</comment>
<dbReference type="AlphaFoldDB" id="A0AAW0NEU9"/>
<evidence type="ECO:0000313" key="2">
    <source>
        <dbReference type="EMBL" id="KAK7895531.1"/>
    </source>
</evidence>